<reference evidence="2 3" key="1">
    <citation type="journal article" date="2019" name="Sci. Rep.">
        <title>Orb-weaving spider Araneus ventricosus genome elucidates the spidroin gene catalogue.</title>
        <authorList>
            <person name="Kono N."/>
            <person name="Nakamura H."/>
            <person name="Ohtoshi R."/>
            <person name="Moran D.A.P."/>
            <person name="Shinohara A."/>
            <person name="Yoshida Y."/>
            <person name="Fujiwara M."/>
            <person name="Mori M."/>
            <person name="Tomita M."/>
            <person name="Arakawa K."/>
        </authorList>
    </citation>
    <scope>NUCLEOTIDE SEQUENCE [LARGE SCALE GENOMIC DNA]</scope>
</reference>
<evidence type="ECO:0000313" key="3">
    <source>
        <dbReference type="Proteomes" id="UP000499080"/>
    </source>
</evidence>
<dbReference type="OrthoDB" id="6431610at2759"/>
<sequence length="97" mass="10686">MEDILVDKISAFIATDPALWFKMAESTFELAVPQSITDERTKYNYCVSHSSPDSAMAVRDDSGESKSQEIRTILSGEQLGDRKPSVISCDAAELRIA</sequence>
<feature type="domain" description="DUF7041" evidence="1">
    <location>
        <begin position="10"/>
        <end position="60"/>
    </location>
</feature>
<comment type="caution">
    <text evidence="2">The sequence shown here is derived from an EMBL/GenBank/DDBJ whole genome shotgun (WGS) entry which is preliminary data.</text>
</comment>
<dbReference type="Pfam" id="PF23055">
    <property type="entry name" value="DUF7041"/>
    <property type="match status" value="1"/>
</dbReference>
<dbReference type="EMBL" id="BGPR01002453">
    <property type="protein sequence ID" value="GBM73693.1"/>
    <property type="molecule type" value="Genomic_DNA"/>
</dbReference>
<dbReference type="Proteomes" id="UP000499080">
    <property type="component" value="Unassembled WGS sequence"/>
</dbReference>
<keyword evidence="3" id="KW-1185">Reference proteome</keyword>
<gene>
    <name evidence="2" type="ORF">AVEN_177742_1</name>
</gene>
<dbReference type="AlphaFoldDB" id="A0A4Y2I7M0"/>
<proteinExistence type="predicted"/>
<evidence type="ECO:0000259" key="1">
    <source>
        <dbReference type="Pfam" id="PF23055"/>
    </source>
</evidence>
<name>A0A4Y2I7M0_ARAVE</name>
<protein>
    <recommendedName>
        <fullName evidence="1">DUF7041 domain-containing protein</fullName>
    </recommendedName>
</protein>
<organism evidence="2 3">
    <name type="scientific">Araneus ventricosus</name>
    <name type="common">Orbweaver spider</name>
    <name type="synonym">Epeira ventricosa</name>
    <dbReference type="NCBI Taxonomy" id="182803"/>
    <lineage>
        <taxon>Eukaryota</taxon>
        <taxon>Metazoa</taxon>
        <taxon>Ecdysozoa</taxon>
        <taxon>Arthropoda</taxon>
        <taxon>Chelicerata</taxon>
        <taxon>Arachnida</taxon>
        <taxon>Araneae</taxon>
        <taxon>Araneomorphae</taxon>
        <taxon>Entelegynae</taxon>
        <taxon>Araneoidea</taxon>
        <taxon>Araneidae</taxon>
        <taxon>Araneus</taxon>
    </lineage>
</organism>
<dbReference type="InterPro" id="IPR055469">
    <property type="entry name" value="DUF7041"/>
</dbReference>
<accession>A0A4Y2I7M0</accession>
<evidence type="ECO:0000313" key="2">
    <source>
        <dbReference type="EMBL" id="GBM73693.1"/>
    </source>
</evidence>